<dbReference type="PANTHER" id="PTHR42939:SF3">
    <property type="entry name" value="ABC TRANSPORTER ATP-BINDING COMPONENT"/>
    <property type="match status" value="1"/>
</dbReference>
<evidence type="ECO:0000313" key="5">
    <source>
        <dbReference type="EMBL" id="SDC26661.1"/>
    </source>
</evidence>
<dbReference type="OrthoDB" id="9804819at2"/>
<evidence type="ECO:0000256" key="1">
    <source>
        <dbReference type="ARBA" id="ARBA00022448"/>
    </source>
</evidence>
<dbReference type="Pfam" id="PF00005">
    <property type="entry name" value="ABC_tran"/>
    <property type="match status" value="1"/>
</dbReference>
<dbReference type="SUPFAM" id="SSF52540">
    <property type="entry name" value="P-loop containing nucleoside triphosphate hydrolases"/>
    <property type="match status" value="1"/>
</dbReference>
<keyword evidence="6" id="KW-1185">Reference proteome</keyword>
<dbReference type="GO" id="GO:0016887">
    <property type="term" value="F:ATP hydrolysis activity"/>
    <property type="evidence" value="ECO:0007669"/>
    <property type="project" value="InterPro"/>
</dbReference>
<organism evidence="5 6">
    <name type="scientific">Melghirimyces thermohalophilus</name>
    <dbReference type="NCBI Taxonomy" id="1236220"/>
    <lineage>
        <taxon>Bacteria</taxon>
        <taxon>Bacillati</taxon>
        <taxon>Bacillota</taxon>
        <taxon>Bacilli</taxon>
        <taxon>Bacillales</taxon>
        <taxon>Thermoactinomycetaceae</taxon>
        <taxon>Melghirimyces</taxon>
    </lineage>
</organism>
<dbReference type="Gene3D" id="3.40.50.300">
    <property type="entry name" value="P-loop containing nucleotide triphosphate hydrolases"/>
    <property type="match status" value="1"/>
</dbReference>
<accession>A0A1G6K743</accession>
<reference evidence="5 6" key="1">
    <citation type="submission" date="2016-10" db="EMBL/GenBank/DDBJ databases">
        <authorList>
            <person name="de Groot N.N."/>
        </authorList>
    </citation>
    <scope>NUCLEOTIDE SEQUENCE [LARGE SCALE GENOMIC DNA]</scope>
    <source>
        <strain evidence="5 6">DSM 45514</strain>
    </source>
</reference>
<dbReference type="STRING" id="1236220.SAMN04488112_10597"/>
<dbReference type="InterPro" id="IPR003439">
    <property type="entry name" value="ABC_transporter-like_ATP-bd"/>
</dbReference>
<sequence>MEPVVSMKNVSKRYDRFALEQVSLMIPRGYLTGIIGPNGSGKTTLIRLMLDLIHPDEGEITLFGKHLAGNERVIKSRIGFLFAQTDFYGDQTVNSMKKMIAPFYDSWNEATFHGYLDRFGLHPETKMKKLSQGMTMKFSLALALSHDAELLLLDEPTAGLDPVFRRELMDIFSEILQDETKTIVMATHNTRELDERADFVIYVDRGEMIFNRPKDELFQQYAVIKGPRALLDDDRKGTLIGMRQTEIGFHGLTDQVSQWEALGSDHPLVVEKPTLEDILYYFQMEKRS</sequence>
<dbReference type="SMART" id="SM00382">
    <property type="entry name" value="AAA"/>
    <property type="match status" value="1"/>
</dbReference>
<dbReference type="RefSeq" id="WP_091567251.1">
    <property type="nucleotide sequence ID" value="NZ_FMZA01000005.1"/>
</dbReference>
<dbReference type="InterPro" id="IPR027417">
    <property type="entry name" value="P-loop_NTPase"/>
</dbReference>
<dbReference type="InterPro" id="IPR003593">
    <property type="entry name" value="AAA+_ATPase"/>
</dbReference>
<evidence type="ECO:0000313" key="6">
    <source>
        <dbReference type="Proteomes" id="UP000199387"/>
    </source>
</evidence>
<evidence type="ECO:0000256" key="2">
    <source>
        <dbReference type="ARBA" id="ARBA00022741"/>
    </source>
</evidence>
<dbReference type="GO" id="GO:0005524">
    <property type="term" value="F:ATP binding"/>
    <property type="evidence" value="ECO:0007669"/>
    <property type="project" value="UniProtKB-KW"/>
</dbReference>
<evidence type="ECO:0000256" key="3">
    <source>
        <dbReference type="ARBA" id="ARBA00022840"/>
    </source>
</evidence>
<dbReference type="Proteomes" id="UP000199387">
    <property type="component" value="Unassembled WGS sequence"/>
</dbReference>
<name>A0A1G6K743_9BACL</name>
<keyword evidence="2" id="KW-0547">Nucleotide-binding</keyword>
<dbReference type="EMBL" id="FMZA01000005">
    <property type="protein sequence ID" value="SDC26661.1"/>
    <property type="molecule type" value="Genomic_DNA"/>
</dbReference>
<gene>
    <name evidence="5" type="ORF">SAMN04488112_10597</name>
</gene>
<keyword evidence="3 5" id="KW-0067">ATP-binding</keyword>
<proteinExistence type="predicted"/>
<dbReference type="PROSITE" id="PS50893">
    <property type="entry name" value="ABC_TRANSPORTER_2"/>
    <property type="match status" value="1"/>
</dbReference>
<protein>
    <submittedName>
        <fullName evidence="5">ABC-2 type transport system ATP-binding protein</fullName>
    </submittedName>
</protein>
<dbReference type="AlphaFoldDB" id="A0A1G6K743"/>
<dbReference type="PANTHER" id="PTHR42939">
    <property type="entry name" value="ABC TRANSPORTER ATP-BINDING PROTEIN ALBC-RELATED"/>
    <property type="match status" value="1"/>
</dbReference>
<evidence type="ECO:0000259" key="4">
    <source>
        <dbReference type="PROSITE" id="PS50893"/>
    </source>
</evidence>
<dbReference type="InterPro" id="IPR051782">
    <property type="entry name" value="ABC_Transporter_VariousFunc"/>
</dbReference>
<feature type="domain" description="ABC transporter" evidence="4">
    <location>
        <begin position="5"/>
        <end position="230"/>
    </location>
</feature>
<keyword evidence="1" id="KW-0813">Transport</keyword>
<dbReference type="CDD" id="cd03230">
    <property type="entry name" value="ABC_DR_subfamily_A"/>
    <property type="match status" value="1"/>
</dbReference>